<proteinExistence type="predicted"/>
<dbReference type="InParanoid" id="C3XT11"/>
<feature type="region of interest" description="Disordered" evidence="1">
    <location>
        <begin position="828"/>
        <end position="863"/>
    </location>
</feature>
<protein>
    <submittedName>
        <fullName evidence="2">Uncharacterized protein</fullName>
    </submittedName>
</protein>
<evidence type="ECO:0000313" key="2">
    <source>
        <dbReference type="EMBL" id="EEN68744.1"/>
    </source>
</evidence>
<accession>C3XT11</accession>
<feature type="region of interest" description="Disordered" evidence="1">
    <location>
        <begin position="141"/>
        <end position="282"/>
    </location>
</feature>
<evidence type="ECO:0000256" key="1">
    <source>
        <dbReference type="SAM" id="MobiDB-lite"/>
    </source>
</evidence>
<feature type="compositionally biased region" description="Basic residues" evidence="1">
    <location>
        <begin position="682"/>
        <end position="693"/>
    </location>
</feature>
<feature type="compositionally biased region" description="Basic and acidic residues" evidence="1">
    <location>
        <begin position="728"/>
        <end position="748"/>
    </location>
</feature>
<dbReference type="EMBL" id="GG666461">
    <property type="protein sequence ID" value="EEN68744.1"/>
    <property type="molecule type" value="Genomic_DNA"/>
</dbReference>
<feature type="compositionally biased region" description="Polar residues" evidence="1">
    <location>
        <begin position="779"/>
        <end position="792"/>
    </location>
</feature>
<sequence length="889" mass="99317">MKAKHQPSPQQQQKQKQLPFTKALTSEARLSPATRRFPHRKAHRSNKVILRSLSCQVPTAATKPTTKTTVRASDQSAVTIAGHATGSRRVWRAANGRQEGPELRPAVGHATASRRVGGQPPADMRDQSFDQRWGTPLLPAGFGGQPPADRKDQSFDQRWGTPLLPAGFGGQPPADRRDQSFDQRWGTPLLPAGFGGQPPADRRDQSFDQRWGTPLLPAGFGGQPPADRRDQSFDQRWGTPLLPAGFGGQPPADRRDQSFDQRWGTPLLPAGFGGQPPADRRDQRFDLRQDKPLNPAGFGGQHAGSTYWSPSTSFVELGEGNPLGTSTPAPSRVCFGCFYFRPGTEPHPTKAEMLREGGEGWKGHDFRVTRMRQEADREMMAGMIGYFMGMMGQVHSHASAAPLPAGSWGRLQPAYYEKAGAYELMRKLMVLHFLPAEHIRGAFDEMRQQTDLPLLVPLMEYMESEWLRNSVWTVEEWSVYYQPIRTNNDTEGYHTRLNRKAQNSLPFYLTESQYLHVAQDCSRRVCLCMVPRCHFQGEEKEARDYYFDRAVAHVFLLKAHMEQIQMDIFLGSLKSSRTNRWQIGALPQHIFNKHLTYLIHNNLACFNTLSPDADRMTKILLTEQRAVDMLRDFIKEQVVYILTKDYVLVPGEVARGPDKVGGDGPPHARQADGGGQIQPLTKMKKRLSNKKPRMTGPWKRTLERRSEEATHSNEDGNNPDNENSPPHDTTDSDGDHDTTDSDGDHDTTGSDVDNSAPRSTGAKKDPVTSLWPSGVPISTRPNPTPSTGQNLFRHQWDPASKPYMGTVRATNPLDLPPAPWICHQPLGSATSPLGGPLETIQQSSNHDHHPPRRGPSNGQATTVTTRVQDNLESRDKIAYMMQRNGQTRR</sequence>
<feature type="region of interest" description="Disordered" evidence="1">
    <location>
        <begin position="1"/>
        <end position="48"/>
    </location>
</feature>
<feature type="region of interest" description="Disordered" evidence="1">
    <location>
        <begin position="656"/>
        <end position="796"/>
    </location>
</feature>
<organism>
    <name type="scientific">Branchiostoma floridae</name>
    <name type="common">Florida lancelet</name>
    <name type="synonym">Amphioxus</name>
    <dbReference type="NCBI Taxonomy" id="7739"/>
    <lineage>
        <taxon>Eukaryota</taxon>
        <taxon>Metazoa</taxon>
        <taxon>Chordata</taxon>
        <taxon>Cephalochordata</taxon>
        <taxon>Leptocardii</taxon>
        <taxon>Amphioxiformes</taxon>
        <taxon>Branchiostomatidae</taxon>
        <taxon>Branchiostoma</taxon>
    </lineage>
</organism>
<gene>
    <name evidence="2" type="ORF">BRAFLDRAFT_97285</name>
</gene>
<feature type="compositionally biased region" description="Basic residues" evidence="1">
    <location>
        <begin position="36"/>
        <end position="46"/>
    </location>
</feature>
<feature type="compositionally biased region" description="Low complexity" evidence="1">
    <location>
        <begin position="1"/>
        <end position="17"/>
    </location>
</feature>
<dbReference type="AlphaFoldDB" id="C3XT11"/>
<feature type="compositionally biased region" description="Basic and acidic residues" evidence="1">
    <location>
        <begin position="700"/>
        <end position="714"/>
    </location>
</feature>
<name>C3XT11_BRAFL</name>
<reference evidence="2" key="1">
    <citation type="journal article" date="2008" name="Nature">
        <title>The amphioxus genome and the evolution of the chordate karyotype.</title>
        <authorList>
            <consortium name="US DOE Joint Genome Institute (JGI-PGF)"/>
            <person name="Putnam N.H."/>
            <person name="Butts T."/>
            <person name="Ferrier D.E.K."/>
            <person name="Furlong R.F."/>
            <person name="Hellsten U."/>
            <person name="Kawashima T."/>
            <person name="Robinson-Rechavi M."/>
            <person name="Shoguchi E."/>
            <person name="Terry A."/>
            <person name="Yu J.-K."/>
            <person name="Benito-Gutierrez E.L."/>
            <person name="Dubchak I."/>
            <person name="Garcia-Fernandez J."/>
            <person name="Gibson-Brown J.J."/>
            <person name="Grigoriev I.V."/>
            <person name="Horton A.C."/>
            <person name="de Jong P.J."/>
            <person name="Jurka J."/>
            <person name="Kapitonov V.V."/>
            <person name="Kohara Y."/>
            <person name="Kuroki Y."/>
            <person name="Lindquist E."/>
            <person name="Lucas S."/>
            <person name="Osoegawa K."/>
            <person name="Pennacchio L.A."/>
            <person name="Salamov A.A."/>
            <person name="Satou Y."/>
            <person name="Sauka-Spengler T."/>
            <person name="Schmutz J."/>
            <person name="Shin-I T."/>
            <person name="Toyoda A."/>
            <person name="Bronner-Fraser M."/>
            <person name="Fujiyama A."/>
            <person name="Holland L.Z."/>
            <person name="Holland P.W.H."/>
            <person name="Satoh N."/>
            <person name="Rokhsar D.S."/>
        </authorList>
    </citation>
    <scope>NUCLEOTIDE SEQUENCE [LARGE SCALE GENOMIC DNA]</scope>
    <source>
        <strain evidence="2">S238N-H82</strain>
        <tissue evidence="2">Testes</tissue>
    </source>
</reference>
<dbReference type="PANTHER" id="PTHR47160:SF10">
    <property type="entry name" value="MULE TRANSPOSASE DOMAIN-CONTAINING PROTEIN"/>
    <property type="match status" value="1"/>
</dbReference>
<feature type="region of interest" description="Disordered" evidence="1">
    <location>
        <begin position="100"/>
        <end position="125"/>
    </location>
</feature>
<dbReference type="PANTHER" id="PTHR47160">
    <property type="entry name" value="PUTATIVE-RELATED"/>
    <property type="match status" value="1"/>
</dbReference>
<feature type="compositionally biased region" description="Polar residues" evidence="1">
    <location>
        <begin position="715"/>
        <end position="726"/>
    </location>
</feature>